<comment type="caution">
    <text evidence="4">The sequence shown here is derived from an EMBL/GenBank/DDBJ whole genome shotgun (WGS) entry which is preliminary data.</text>
</comment>
<feature type="domain" description="H repeat-associated protein N-terminal" evidence="3">
    <location>
        <begin position="5"/>
        <end position="92"/>
    </location>
</feature>
<dbReference type="EMBL" id="JAAVJL010000005">
    <property type="protein sequence ID" value="NMF61101.1"/>
    <property type="molecule type" value="Genomic_DNA"/>
</dbReference>
<feature type="transmembrane region" description="Helical" evidence="1">
    <location>
        <begin position="21"/>
        <end position="41"/>
    </location>
</feature>
<dbReference type="PANTHER" id="PTHR30298:SF0">
    <property type="entry name" value="PROTEIN YBFL-RELATED"/>
    <property type="match status" value="1"/>
</dbReference>
<feature type="domain" description="Transposase IS4-like" evidence="2">
    <location>
        <begin position="105"/>
        <end position="331"/>
    </location>
</feature>
<evidence type="ECO:0000313" key="7">
    <source>
        <dbReference type="EMBL" id="NMF58598.1"/>
    </source>
</evidence>
<dbReference type="InterPro" id="IPR002559">
    <property type="entry name" value="Transposase_11"/>
</dbReference>
<dbReference type="EMBL" id="JAAVJL010000001">
    <property type="protein sequence ID" value="NMF56756.1"/>
    <property type="molecule type" value="Genomic_DNA"/>
</dbReference>
<dbReference type="EMBL" id="JAAVJL010000001">
    <property type="protein sequence ID" value="NMF56950.1"/>
    <property type="molecule type" value="Genomic_DNA"/>
</dbReference>
<dbReference type="EMBL" id="JAAVJL010000001">
    <property type="protein sequence ID" value="NMF58757.1"/>
    <property type="molecule type" value="Genomic_DNA"/>
</dbReference>
<evidence type="ECO:0000313" key="9">
    <source>
        <dbReference type="EMBL" id="NMF61101.1"/>
    </source>
</evidence>
<evidence type="ECO:0000256" key="1">
    <source>
        <dbReference type="SAM" id="Phobius"/>
    </source>
</evidence>
<dbReference type="Pfam" id="PF13808">
    <property type="entry name" value="DDE_Tnp_1_assoc"/>
    <property type="match status" value="1"/>
</dbReference>
<organism evidence="4 10">
    <name type="scientific">Pseudanabaena yagii GIHE-NHR1</name>
    <dbReference type="NCBI Taxonomy" id="2722753"/>
    <lineage>
        <taxon>Bacteria</taxon>
        <taxon>Bacillati</taxon>
        <taxon>Cyanobacteriota</taxon>
        <taxon>Cyanophyceae</taxon>
        <taxon>Pseudanabaenales</taxon>
        <taxon>Pseudanabaenaceae</taxon>
        <taxon>Pseudanabaena</taxon>
        <taxon>Pseudanabaena yagii</taxon>
    </lineage>
</organism>
<dbReference type="EMBL" id="JAAVJL010000001">
    <property type="protein sequence ID" value="NMF57327.1"/>
    <property type="molecule type" value="Genomic_DNA"/>
</dbReference>
<keyword evidence="10" id="KW-1185">Reference proteome</keyword>
<dbReference type="EMBL" id="JAAVJL010000001">
    <property type="protein sequence ID" value="NMF58598.1"/>
    <property type="molecule type" value="Genomic_DNA"/>
</dbReference>
<sequence>MNFIEQLKQIPDHRKSKGKRHPLWLVMCLTLLGVLCNYHGYRPLADFCEKHWQTLQTRLELAPESRIPSYSTFRRVIQGVEIEPIVKLFNEWCRNSYTGESGQWLAMDGKSIKCTVSNQTDSRQNFTSTVSAFTHETGEVIALAVSENKQISEIEVVKQVITSLQGQKASFTLDALHCQKDTVKLIVEQEQHYLIALKNNQPNLLKILDNLHQTTEALSYAEEFDKSHSRQVRRRVWVYPAPTHLRKQWSSLQSLIYVEREGWRDDKPFVESVGYISDLSLKAAQFLDPIRLHWGIENRLHWVRDVLFQEDTGLRRGGNAPTIWAIIHCFIMTTVRRLGFRTIPQGQRVLANQVHQVFDILSCSYSY</sequence>
<evidence type="ECO:0000259" key="2">
    <source>
        <dbReference type="Pfam" id="PF01609"/>
    </source>
</evidence>
<evidence type="ECO:0000313" key="6">
    <source>
        <dbReference type="EMBL" id="NMF57327.1"/>
    </source>
</evidence>
<evidence type="ECO:0000313" key="8">
    <source>
        <dbReference type="EMBL" id="NMF58757.1"/>
    </source>
</evidence>
<dbReference type="NCBIfam" id="NF033564">
    <property type="entry name" value="transpos_ISAs1"/>
    <property type="match status" value="1"/>
</dbReference>
<dbReference type="InterPro" id="IPR047647">
    <property type="entry name" value="ISAs1_transpos"/>
</dbReference>
<gene>
    <name evidence="4" type="ORF">HC246_01645</name>
    <name evidence="5" type="ORF">HC246_02695</name>
    <name evidence="6" type="ORF">HC246_04650</name>
    <name evidence="7" type="ORF">HC246_11350</name>
    <name evidence="8" type="ORF">HC246_12175</name>
    <name evidence="9" type="ORF">HC246_24520</name>
</gene>
<dbReference type="Proteomes" id="UP000738376">
    <property type="component" value="Unassembled WGS sequence"/>
</dbReference>
<keyword evidence="1" id="KW-0812">Transmembrane</keyword>
<proteinExistence type="predicted"/>
<dbReference type="InterPro" id="IPR032806">
    <property type="entry name" value="YbfD_N"/>
</dbReference>
<keyword evidence="1" id="KW-0472">Membrane</keyword>
<protein>
    <submittedName>
        <fullName evidence="4">ISAs1 family transposase</fullName>
    </submittedName>
</protein>
<reference evidence="4 10" key="1">
    <citation type="submission" date="2020-03" db="EMBL/GenBank/DDBJ databases">
        <title>Draft Genome Sequence of 2-Methylisoborneol Producing Pseudanabaena yagii Strain GIHE-NHR1 Isolated from North Han River in South Korea.</title>
        <authorList>
            <person name="Jeong J."/>
        </authorList>
    </citation>
    <scope>NUCLEOTIDE SEQUENCE [LARGE SCALE GENOMIC DNA]</scope>
    <source>
        <strain evidence="4 10">GIHE-NHR1</strain>
    </source>
</reference>
<name>A0ABX1LP01_9CYAN</name>
<dbReference type="RefSeq" id="WP_169361865.1">
    <property type="nucleotide sequence ID" value="NZ_JAAVJL010000001.1"/>
</dbReference>
<keyword evidence="1" id="KW-1133">Transmembrane helix</keyword>
<accession>A0ABX1LP01</accession>
<dbReference type="PANTHER" id="PTHR30298">
    <property type="entry name" value="H REPEAT-ASSOCIATED PREDICTED TRANSPOSASE"/>
    <property type="match status" value="1"/>
</dbReference>
<evidence type="ECO:0000313" key="5">
    <source>
        <dbReference type="EMBL" id="NMF56950.1"/>
    </source>
</evidence>
<evidence type="ECO:0000313" key="4">
    <source>
        <dbReference type="EMBL" id="NMF56756.1"/>
    </source>
</evidence>
<dbReference type="InterPro" id="IPR051698">
    <property type="entry name" value="Transposase_11-like"/>
</dbReference>
<evidence type="ECO:0000259" key="3">
    <source>
        <dbReference type="Pfam" id="PF13808"/>
    </source>
</evidence>
<dbReference type="Pfam" id="PF01609">
    <property type="entry name" value="DDE_Tnp_1"/>
    <property type="match status" value="1"/>
</dbReference>
<evidence type="ECO:0000313" key="10">
    <source>
        <dbReference type="Proteomes" id="UP000738376"/>
    </source>
</evidence>